<evidence type="ECO:0000256" key="1">
    <source>
        <dbReference type="ARBA" id="ARBA00008056"/>
    </source>
</evidence>
<evidence type="ECO:0000259" key="4">
    <source>
        <dbReference type="PROSITE" id="PS51471"/>
    </source>
</evidence>
<reference evidence="5 6" key="1">
    <citation type="submission" date="2018-05" db="EMBL/GenBank/DDBJ databases">
        <title>Whole genome sequencing for identification of molecular markers to develop diagnostic detection tools for the regulated plant pathogen Lachnellula willkommii.</title>
        <authorList>
            <person name="Giroux E."/>
            <person name="Bilodeau G."/>
        </authorList>
    </citation>
    <scope>NUCLEOTIDE SEQUENCE [LARGE SCALE GENOMIC DNA]</scope>
    <source>
        <strain evidence="5 6">CBS 625.97</strain>
    </source>
</reference>
<evidence type="ECO:0000313" key="5">
    <source>
        <dbReference type="EMBL" id="TVY52326.1"/>
    </source>
</evidence>
<dbReference type="EMBL" id="QGMG01000634">
    <property type="protein sequence ID" value="TVY52326.1"/>
    <property type="molecule type" value="Genomic_DNA"/>
</dbReference>
<dbReference type="Proteomes" id="UP000481288">
    <property type="component" value="Unassembled WGS sequence"/>
</dbReference>
<accession>A0A7D8UM64</accession>
<dbReference type="InterPro" id="IPR044861">
    <property type="entry name" value="IPNS-like_FE2OG_OXY"/>
</dbReference>
<gene>
    <name evidence="5" type="ORF">LCER1_G007420</name>
</gene>
<keyword evidence="3" id="KW-0472">Membrane</keyword>
<keyword evidence="6" id="KW-1185">Reference proteome</keyword>
<evidence type="ECO:0000256" key="2">
    <source>
        <dbReference type="SAM" id="MobiDB-lite"/>
    </source>
</evidence>
<dbReference type="InterPro" id="IPR050231">
    <property type="entry name" value="Iron_ascorbate_oxido_reductase"/>
</dbReference>
<dbReference type="Pfam" id="PF03171">
    <property type="entry name" value="2OG-FeII_Oxy"/>
    <property type="match status" value="1"/>
</dbReference>
<dbReference type="InterPro" id="IPR026992">
    <property type="entry name" value="DIOX_N"/>
</dbReference>
<feature type="domain" description="Fe2OG dioxygenase" evidence="4">
    <location>
        <begin position="165"/>
        <end position="284"/>
    </location>
</feature>
<dbReference type="AlphaFoldDB" id="A0A7D8UM64"/>
<feature type="transmembrane region" description="Helical" evidence="3">
    <location>
        <begin position="497"/>
        <end position="530"/>
    </location>
</feature>
<keyword evidence="3" id="KW-0812">Transmembrane</keyword>
<name>A0A7D8UM64_9HELO</name>
<organism evidence="5 6">
    <name type="scientific">Lachnellula cervina</name>
    <dbReference type="NCBI Taxonomy" id="1316786"/>
    <lineage>
        <taxon>Eukaryota</taxon>
        <taxon>Fungi</taxon>
        <taxon>Dikarya</taxon>
        <taxon>Ascomycota</taxon>
        <taxon>Pezizomycotina</taxon>
        <taxon>Leotiomycetes</taxon>
        <taxon>Helotiales</taxon>
        <taxon>Lachnaceae</taxon>
        <taxon>Lachnellula</taxon>
    </lineage>
</organism>
<dbReference type="PANTHER" id="PTHR47990">
    <property type="entry name" value="2-OXOGLUTARATE (2OG) AND FE(II)-DEPENDENT OXYGENASE SUPERFAMILY PROTEIN-RELATED"/>
    <property type="match status" value="1"/>
</dbReference>
<comment type="similarity">
    <text evidence="1">Belongs to the iron/ascorbate-dependent oxidoreductase family.</text>
</comment>
<dbReference type="SUPFAM" id="SSF51197">
    <property type="entry name" value="Clavaminate synthase-like"/>
    <property type="match status" value="1"/>
</dbReference>
<sequence length="544" mass="61063">MEKTKYVERDIPEISLANFEQRIDEITAQLVSAAENVGFFSIADHGISADDIETMFGTSESFFSLPDEVKATVPWNPQNVGWEKMSQVRPSTGAPDTKESYQLQFGENMKGLWMSDSHVPGFRENCLAFMQRVQKVSERLMICFARGLGFPDDFFLKVHDTTRPNSQSVMRLLHYYATPETNDGTIHHRAGAHADWGFLTILFQREGQSGLEICPGRDVVTEFALGDKWTKVDLKAGDIICNIGDLLMSWSDDRFKSTFHRVKAPCEPGDYYGERYSIAFFNQPCKDAVIQGPKKKYPEVTGEQFTANAMKTYFAALKAKRESGIPLGIYEAGQDDMGSLRAVGCGYHACICGTLRKPTLEFVRRHFYIQARPLLQNITLKKQALDASLNHHATSFPYYSGHHPTNHQGQPTDKPVSKKPSNTTAPDHLRSDVYATRGPLKTKFGSTPRTARANASTPHLPYLSNMGVNFSKLEETADDALGFGKTFARSFGQNVQIALWTSIVLMIFISVALAGIAVILWRMLLILEFVFSAYKREMKRAKQK</sequence>
<dbReference type="GO" id="GO:0044283">
    <property type="term" value="P:small molecule biosynthetic process"/>
    <property type="evidence" value="ECO:0007669"/>
    <property type="project" value="UniProtKB-ARBA"/>
</dbReference>
<dbReference type="InterPro" id="IPR005123">
    <property type="entry name" value="Oxoglu/Fe-dep_dioxygenase_dom"/>
</dbReference>
<comment type="caution">
    <text evidence="5">The sequence shown here is derived from an EMBL/GenBank/DDBJ whole genome shotgun (WGS) entry which is preliminary data.</text>
</comment>
<evidence type="ECO:0000313" key="6">
    <source>
        <dbReference type="Proteomes" id="UP000481288"/>
    </source>
</evidence>
<protein>
    <submittedName>
        <fullName evidence="5">UPF0676 protein</fullName>
    </submittedName>
</protein>
<dbReference type="InterPro" id="IPR027443">
    <property type="entry name" value="IPNS-like_sf"/>
</dbReference>
<dbReference type="OrthoDB" id="288590at2759"/>
<proteinExistence type="inferred from homology"/>
<evidence type="ECO:0000256" key="3">
    <source>
        <dbReference type="SAM" id="Phobius"/>
    </source>
</evidence>
<dbReference type="Pfam" id="PF14226">
    <property type="entry name" value="DIOX_N"/>
    <property type="match status" value="1"/>
</dbReference>
<dbReference type="PROSITE" id="PS51471">
    <property type="entry name" value="FE2OG_OXY"/>
    <property type="match status" value="1"/>
</dbReference>
<keyword evidence="3" id="KW-1133">Transmembrane helix</keyword>
<dbReference type="Gene3D" id="2.60.120.330">
    <property type="entry name" value="B-lactam Antibiotic, Isopenicillin N Synthase, Chain"/>
    <property type="match status" value="1"/>
</dbReference>
<feature type="region of interest" description="Disordered" evidence="2">
    <location>
        <begin position="396"/>
        <end position="432"/>
    </location>
</feature>